<dbReference type="Proteomes" id="UP000258408">
    <property type="component" value="Segment"/>
</dbReference>
<dbReference type="KEGG" id="vg:55600051"/>
<proteinExistence type="predicted"/>
<evidence type="ECO:0008006" key="3">
    <source>
        <dbReference type="Google" id="ProtNLM"/>
    </source>
</evidence>
<evidence type="ECO:0000313" key="1">
    <source>
        <dbReference type="EMBL" id="AXH49368.1"/>
    </source>
</evidence>
<organism evidence="1 2">
    <name type="scientific">Streptomyces phage Blueeyedbeauty</name>
    <dbReference type="NCBI Taxonomy" id="2250336"/>
    <lineage>
        <taxon>Viruses</taxon>
        <taxon>Duplodnaviria</taxon>
        <taxon>Heunggongvirae</taxon>
        <taxon>Uroviricota</taxon>
        <taxon>Caudoviricetes</taxon>
        <taxon>Stanwilliamsviridae</taxon>
        <taxon>Loccivirinae</taxon>
        <taxon>Annadreamyvirus</taxon>
        <taxon>Annadreamyvirus blueeyedbeauty</taxon>
    </lineage>
</organism>
<name>A0A345L266_9CAUD</name>
<evidence type="ECO:0000313" key="2">
    <source>
        <dbReference type="Proteomes" id="UP000258408"/>
    </source>
</evidence>
<accession>A0A345L266</accession>
<dbReference type="PROSITE" id="PS51257">
    <property type="entry name" value="PROKAR_LIPOPROTEIN"/>
    <property type="match status" value="1"/>
</dbReference>
<reference evidence="1 2" key="1">
    <citation type="submission" date="2018-06" db="EMBL/GenBank/DDBJ databases">
        <authorList>
            <person name="Luttrell C.E."/>
            <person name="Myers K.N."/>
            <person name="Simpson A.N."/>
            <person name="Sulollari A."/>
            <person name="Suri N."/>
            <person name="Nayek S."/>
            <person name="Bhuiyan S."/>
            <person name="Smith B.R."/>
            <person name="Hughes L.E."/>
            <person name="Garlena R.A."/>
            <person name="Russell D.A."/>
            <person name="Pope W.H."/>
            <person name="Jacobs-Sera D."/>
            <person name="Hatfull G.F."/>
        </authorList>
    </citation>
    <scope>NUCLEOTIDE SEQUENCE [LARGE SCALE GENOMIC DNA]</scope>
</reference>
<keyword evidence="2" id="KW-1185">Reference proteome</keyword>
<dbReference type="GeneID" id="55600051"/>
<dbReference type="EMBL" id="MH536814">
    <property type="protein sequence ID" value="AXH49368.1"/>
    <property type="molecule type" value="Genomic_DNA"/>
</dbReference>
<dbReference type="RefSeq" id="YP_009839422.1">
    <property type="nucleotide sequence ID" value="NC_048720.1"/>
</dbReference>
<protein>
    <recommendedName>
        <fullName evidence="3">Lipoprotein</fullName>
    </recommendedName>
</protein>
<sequence>MKRIAALTASVVAGSVLLTGCGSLGSGEKVNPPAKGMVYKREQSLDSTGHVVYELSLTTDRKAIRRKASRATPSKQKDITVSASVYKSCELKEMYPACK</sequence>
<gene>
    <name evidence="1" type="primary">261</name>
    <name evidence="1" type="ORF">SEA_BLUEEYEDBEAUTY_261</name>
</gene>